<dbReference type="Proteomes" id="UP000290540">
    <property type="component" value="Unassembled WGS sequence"/>
</dbReference>
<evidence type="ECO:0000259" key="7">
    <source>
        <dbReference type="Pfam" id="PF20684"/>
    </source>
</evidence>
<dbReference type="Pfam" id="PF20684">
    <property type="entry name" value="Fung_rhodopsin"/>
    <property type="match status" value="1"/>
</dbReference>
<name>A0A4Q2V311_FUSOX</name>
<evidence type="ECO:0000256" key="1">
    <source>
        <dbReference type="ARBA" id="ARBA00004141"/>
    </source>
</evidence>
<comment type="similarity">
    <text evidence="5">Belongs to the SAT4 family.</text>
</comment>
<evidence type="ECO:0000256" key="3">
    <source>
        <dbReference type="ARBA" id="ARBA00022989"/>
    </source>
</evidence>
<evidence type="ECO:0000256" key="5">
    <source>
        <dbReference type="ARBA" id="ARBA00038359"/>
    </source>
</evidence>
<keyword evidence="2 6" id="KW-0812">Transmembrane</keyword>
<feature type="transmembrane region" description="Helical" evidence="6">
    <location>
        <begin position="240"/>
        <end position="264"/>
    </location>
</feature>
<keyword evidence="4 6" id="KW-0472">Membrane</keyword>
<proteinExistence type="inferred from homology"/>
<feature type="transmembrane region" description="Helical" evidence="6">
    <location>
        <begin position="170"/>
        <end position="190"/>
    </location>
</feature>
<comment type="subcellular location">
    <subcellularLocation>
        <location evidence="1">Membrane</location>
        <topology evidence="1">Multi-pass membrane protein</topology>
    </subcellularLocation>
</comment>
<dbReference type="AlphaFoldDB" id="A0A4Q2V311"/>
<dbReference type="InterPro" id="IPR049326">
    <property type="entry name" value="Rhodopsin_dom_fungi"/>
</dbReference>
<dbReference type="GO" id="GO:0016020">
    <property type="term" value="C:membrane"/>
    <property type="evidence" value="ECO:0007669"/>
    <property type="project" value="UniProtKB-SubCell"/>
</dbReference>
<feature type="transmembrane region" description="Helical" evidence="6">
    <location>
        <begin position="48"/>
        <end position="69"/>
    </location>
</feature>
<evidence type="ECO:0000256" key="4">
    <source>
        <dbReference type="ARBA" id="ARBA00023136"/>
    </source>
</evidence>
<evidence type="ECO:0000313" key="9">
    <source>
        <dbReference type="Proteomes" id="UP000290540"/>
    </source>
</evidence>
<comment type="caution">
    <text evidence="8">The sequence shown here is derived from an EMBL/GenBank/DDBJ whole genome shotgun (WGS) entry which is preliminary data.</text>
</comment>
<sequence length="330" mass="35928">MPQSANLGSTVIAVCASLTVAAAVFLGLRLYCKRRRGRGFWWDDHVLIAAWISLAIATALAIYIVTLGFGKEIEDVDPANVPTIVLTGTIYGAFAVFAIAWSKTSFALTLIRLVDGRTRKLLWAIIVVMNLLMDLAIVLLFIQCNPPEKVWNSSMPGTCWDPKVSTYYNIFAGVFSGAVDVLLCILPWFIIWKLPMRTREKLGVGIALTFGIFAAAAAAVKSVNTIGLSKPNLTYARVGIVMWAVIEGAVTIMAASIPVMRMLILDTGLRLRRSDPERASRQCGSLRRLNVITTRNKKPAMTVMTPSDGTSARGITSRRGDVGNCEGTIM</sequence>
<feature type="transmembrane region" description="Helical" evidence="6">
    <location>
        <begin position="81"/>
        <end position="101"/>
    </location>
</feature>
<dbReference type="InterPro" id="IPR052337">
    <property type="entry name" value="SAT4-like"/>
</dbReference>
<feature type="transmembrane region" description="Helical" evidence="6">
    <location>
        <begin position="121"/>
        <end position="142"/>
    </location>
</feature>
<feature type="transmembrane region" description="Helical" evidence="6">
    <location>
        <begin position="202"/>
        <end position="220"/>
    </location>
</feature>
<accession>A0A4Q2V311</accession>
<feature type="transmembrane region" description="Helical" evidence="6">
    <location>
        <begin position="6"/>
        <end position="28"/>
    </location>
</feature>
<dbReference type="EMBL" id="MQTW01000980">
    <property type="protein sequence ID" value="RYC78703.1"/>
    <property type="molecule type" value="Genomic_DNA"/>
</dbReference>
<evidence type="ECO:0000256" key="6">
    <source>
        <dbReference type="SAM" id="Phobius"/>
    </source>
</evidence>
<protein>
    <recommendedName>
        <fullName evidence="7">Rhodopsin domain-containing protein</fullName>
    </recommendedName>
</protein>
<dbReference type="PANTHER" id="PTHR33048">
    <property type="entry name" value="PTH11-LIKE INTEGRAL MEMBRANE PROTEIN (AFU_ORTHOLOGUE AFUA_5G11245)"/>
    <property type="match status" value="1"/>
</dbReference>
<keyword evidence="3 6" id="KW-1133">Transmembrane helix</keyword>
<evidence type="ECO:0000256" key="2">
    <source>
        <dbReference type="ARBA" id="ARBA00022692"/>
    </source>
</evidence>
<evidence type="ECO:0000313" key="8">
    <source>
        <dbReference type="EMBL" id="RYC78703.1"/>
    </source>
</evidence>
<reference evidence="8 9" key="1">
    <citation type="submission" date="2016-12" db="EMBL/GenBank/DDBJ databases">
        <title>Draft genome sequence of Fusarium oxysporum causing rot on Narcissus.</title>
        <authorList>
            <person name="Armitage A.D."/>
            <person name="Taylor A."/>
            <person name="Clarkson J.P."/>
            <person name="Harrison R.J."/>
            <person name="Jackson A.C."/>
        </authorList>
    </citation>
    <scope>NUCLEOTIDE SEQUENCE [LARGE SCALE GENOMIC DNA]</scope>
    <source>
        <strain evidence="8 9">N139</strain>
    </source>
</reference>
<dbReference type="PANTHER" id="PTHR33048:SF42">
    <property type="entry name" value="INTEGRAL MEMBRANE PROTEIN"/>
    <property type="match status" value="1"/>
</dbReference>
<gene>
    <name evidence="8" type="ORF">BFJ63_vAg18424</name>
</gene>
<organism evidence="8 9">
    <name type="scientific">Fusarium oxysporum f. sp. narcissi</name>
    <dbReference type="NCBI Taxonomy" id="451672"/>
    <lineage>
        <taxon>Eukaryota</taxon>
        <taxon>Fungi</taxon>
        <taxon>Dikarya</taxon>
        <taxon>Ascomycota</taxon>
        <taxon>Pezizomycotina</taxon>
        <taxon>Sordariomycetes</taxon>
        <taxon>Hypocreomycetidae</taxon>
        <taxon>Hypocreales</taxon>
        <taxon>Nectriaceae</taxon>
        <taxon>Fusarium</taxon>
        <taxon>Fusarium oxysporum species complex</taxon>
    </lineage>
</organism>
<feature type="domain" description="Rhodopsin" evidence="7">
    <location>
        <begin position="28"/>
        <end position="264"/>
    </location>
</feature>